<evidence type="ECO:0000256" key="1">
    <source>
        <dbReference type="ARBA" id="ARBA00008614"/>
    </source>
</evidence>
<dbReference type="AlphaFoldDB" id="A0AAD8HDN8"/>
<name>A0AAD8HDN8_9APIA</name>
<sequence length="196" mass="21320">MSSSSEIIDSGKFSGQNPAKSPEKSSFSQTCNLLSQYLKEKRTLGDLSLGIGFESNGTAPATPPAAGMTMNLFPVKQQPENAQMTIFYGGQVMVFNDFPSEKAKEIMMLASKASSANKQPEIPASPHVNSLVKTQRPLQPIVSDLPIARKASLTRFLEKRKDRITARAPYGSQVVTETKSWLGLAATDSPVKFEQH</sequence>
<keyword evidence="2" id="KW-0539">Nucleus</keyword>
<dbReference type="GO" id="GO:0009611">
    <property type="term" value="P:response to wounding"/>
    <property type="evidence" value="ECO:0007669"/>
    <property type="project" value="UniProtKB-UniRule"/>
</dbReference>
<keyword evidence="6" id="KW-1185">Reference proteome</keyword>
<reference evidence="5" key="2">
    <citation type="submission" date="2023-05" db="EMBL/GenBank/DDBJ databases">
        <authorList>
            <person name="Schelkunov M.I."/>
        </authorList>
    </citation>
    <scope>NUCLEOTIDE SEQUENCE</scope>
    <source>
        <strain evidence="5">Hsosn_3</strain>
        <tissue evidence="5">Leaf</tissue>
    </source>
</reference>
<dbReference type="Pfam" id="PF09425">
    <property type="entry name" value="Jas_motif"/>
    <property type="match status" value="1"/>
</dbReference>
<dbReference type="GO" id="GO:0031347">
    <property type="term" value="P:regulation of defense response"/>
    <property type="evidence" value="ECO:0007669"/>
    <property type="project" value="UniProtKB-UniRule"/>
</dbReference>
<feature type="region of interest" description="Disordered" evidence="3">
    <location>
        <begin position="1"/>
        <end position="27"/>
    </location>
</feature>
<reference evidence="5" key="1">
    <citation type="submission" date="2023-02" db="EMBL/GenBank/DDBJ databases">
        <title>Genome of toxic invasive species Heracleum sosnowskyi carries increased number of genes despite the absence of recent whole-genome duplications.</title>
        <authorList>
            <person name="Schelkunov M."/>
            <person name="Shtratnikova V."/>
            <person name="Makarenko M."/>
            <person name="Klepikova A."/>
            <person name="Omelchenko D."/>
            <person name="Novikova G."/>
            <person name="Obukhova E."/>
            <person name="Bogdanov V."/>
            <person name="Penin A."/>
            <person name="Logacheva M."/>
        </authorList>
    </citation>
    <scope>NUCLEOTIDE SEQUENCE</scope>
    <source>
        <strain evidence="5">Hsosn_3</strain>
        <tissue evidence="5">Leaf</tissue>
    </source>
</reference>
<evidence type="ECO:0000256" key="3">
    <source>
        <dbReference type="SAM" id="MobiDB-lite"/>
    </source>
</evidence>
<proteinExistence type="inferred from homology"/>
<dbReference type="PANTHER" id="PTHR33077:SF140">
    <property type="entry name" value="PROTEIN TIFY 10B"/>
    <property type="match status" value="1"/>
</dbReference>
<gene>
    <name evidence="5" type="ORF">POM88_040712</name>
</gene>
<dbReference type="PROSITE" id="PS51320">
    <property type="entry name" value="TIFY"/>
    <property type="match status" value="1"/>
</dbReference>
<dbReference type="SMART" id="SM00979">
    <property type="entry name" value="TIFY"/>
    <property type="match status" value="1"/>
</dbReference>
<comment type="similarity">
    <text evidence="1 2">Belongs to the TIFY/JAZ family.</text>
</comment>
<dbReference type="Proteomes" id="UP001237642">
    <property type="component" value="Unassembled WGS sequence"/>
</dbReference>
<comment type="function">
    <text evidence="2">Repressor of jasmonate responses.</text>
</comment>
<evidence type="ECO:0000313" key="5">
    <source>
        <dbReference type="EMBL" id="KAK1365151.1"/>
    </source>
</evidence>
<dbReference type="GO" id="GO:2000022">
    <property type="term" value="P:regulation of jasmonic acid mediated signaling pathway"/>
    <property type="evidence" value="ECO:0007669"/>
    <property type="project" value="UniProtKB-UniRule"/>
</dbReference>
<organism evidence="5 6">
    <name type="scientific">Heracleum sosnowskyi</name>
    <dbReference type="NCBI Taxonomy" id="360622"/>
    <lineage>
        <taxon>Eukaryota</taxon>
        <taxon>Viridiplantae</taxon>
        <taxon>Streptophyta</taxon>
        <taxon>Embryophyta</taxon>
        <taxon>Tracheophyta</taxon>
        <taxon>Spermatophyta</taxon>
        <taxon>Magnoliopsida</taxon>
        <taxon>eudicotyledons</taxon>
        <taxon>Gunneridae</taxon>
        <taxon>Pentapetalae</taxon>
        <taxon>asterids</taxon>
        <taxon>campanulids</taxon>
        <taxon>Apiales</taxon>
        <taxon>Apiaceae</taxon>
        <taxon>Apioideae</taxon>
        <taxon>apioid superclade</taxon>
        <taxon>Tordylieae</taxon>
        <taxon>Tordyliinae</taxon>
        <taxon>Heracleum</taxon>
    </lineage>
</organism>
<protein>
    <recommendedName>
        <fullName evidence="2">Protein TIFY</fullName>
    </recommendedName>
    <alternativeName>
        <fullName evidence="2">Jasmonate ZIM domain-containing protein</fullName>
    </alternativeName>
</protein>
<evidence type="ECO:0000259" key="4">
    <source>
        <dbReference type="PROSITE" id="PS51320"/>
    </source>
</evidence>
<feature type="domain" description="Tify" evidence="4">
    <location>
        <begin position="77"/>
        <end position="112"/>
    </location>
</feature>
<dbReference type="Pfam" id="PF06200">
    <property type="entry name" value="tify"/>
    <property type="match status" value="1"/>
</dbReference>
<comment type="domain">
    <text evidence="2">The jas domain is required for interaction with COI1.</text>
</comment>
<comment type="subcellular location">
    <subcellularLocation>
        <location evidence="2">Nucleus</location>
    </subcellularLocation>
</comment>
<evidence type="ECO:0000256" key="2">
    <source>
        <dbReference type="RuleBase" id="RU369065"/>
    </source>
</evidence>
<dbReference type="EMBL" id="JAUIZM010000009">
    <property type="protein sequence ID" value="KAK1365151.1"/>
    <property type="molecule type" value="Genomic_DNA"/>
</dbReference>
<dbReference type="InterPro" id="IPR010399">
    <property type="entry name" value="Tify_dom"/>
</dbReference>
<dbReference type="InterPro" id="IPR018467">
    <property type="entry name" value="CCT_CS"/>
</dbReference>
<dbReference type="InterPro" id="IPR040390">
    <property type="entry name" value="TIFY/JAZ"/>
</dbReference>
<comment type="caution">
    <text evidence="5">The sequence shown here is derived from an EMBL/GenBank/DDBJ whole genome shotgun (WGS) entry which is preliminary data.</text>
</comment>
<evidence type="ECO:0000313" key="6">
    <source>
        <dbReference type="Proteomes" id="UP001237642"/>
    </source>
</evidence>
<keyword evidence="2" id="KW-1184">Jasmonic acid signaling pathway</keyword>
<accession>A0AAD8HDN8</accession>
<dbReference type="GO" id="GO:0005634">
    <property type="term" value="C:nucleus"/>
    <property type="evidence" value="ECO:0007669"/>
    <property type="project" value="UniProtKB-SubCell"/>
</dbReference>
<dbReference type="PANTHER" id="PTHR33077">
    <property type="entry name" value="PROTEIN TIFY 4A-RELATED-RELATED"/>
    <property type="match status" value="1"/>
</dbReference>